<dbReference type="GO" id="GO:0016740">
    <property type="term" value="F:transferase activity"/>
    <property type="evidence" value="ECO:0007669"/>
    <property type="project" value="UniProtKB-KW"/>
</dbReference>
<evidence type="ECO:0000313" key="5">
    <source>
        <dbReference type="Proteomes" id="UP000673375"/>
    </source>
</evidence>
<comment type="caution">
    <text evidence="4">The sequence shown here is derived from an EMBL/GenBank/DDBJ whole genome shotgun (WGS) entry which is preliminary data.</text>
</comment>
<protein>
    <submittedName>
        <fullName evidence="4">Sugar transferase</fullName>
    </submittedName>
</protein>
<proteinExistence type="inferred from homology"/>
<accession>A0ABS4CK99</accession>
<evidence type="ECO:0000256" key="1">
    <source>
        <dbReference type="ARBA" id="ARBA00006464"/>
    </source>
</evidence>
<sequence length="207" mass="23522">MYRNWIKRGLGFILSLSGLIVLSPVFLLVIIAIKLESEGPIVFVQKRVGKGKKYFNIYKFRTMRIDTPKEMPTHLLENPDYFITRVGKLLRKTSLDELPQLVNILKGDMAVIGPRPALWNQYDLIEERDKYGANDIRPGLTGWAQINGRDELEIPVKAKLDGEYVTKLSLFMDIKCFFGTIVSVFKSEGVVEGNQSLDSHKDGGKMK</sequence>
<evidence type="ECO:0000256" key="2">
    <source>
        <dbReference type="SAM" id="Phobius"/>
    </source>
</evidence>
<reference evidence="4 5" key="1">
    <citation type="submission" date="2020-12" db="EMBL/GenBank/DDBJ databases">
        <title>Vagococcus allomyrinae sp. nov. and Enterococcus lavae sp. nov., isolated from the larvae of Allomyrina dichotoma.</title>
        <authorList>
            <person name="Lee S.D."/>
        </authorList>
    </citation>
    <scope>NUCLEOTIDE SEQUENCE [LARGE SCALE GENOMIC DNA]</scope>
    <source>
        <strain evidence="4 5">BWM-S5</strain>
    </source>
</reference>
<evidence type="ECO:0000313" key="4">
    <source>
        <dbReference type="EMBL" id="MBP1046357.1"/>
    </source>
</evidence>
<dbReference type="Proteomes" id="UP000673375">
    <property type="component" value="Unassembled WGS sequence"/>
</dbReference>
<dbReference type="PANTHER" id="PTHR30576:SF10">
    <property type="entry name" value="SLL5057 PROTEIN"/>
    <property type="match status" value="1"/>
</dbReference>
<gene>
    <name evidence="4" type="ORF">I6N96_08675</name>
</gene>
<keyword evidence="4" id="KW-0808">Transferase</keyword>
<keyword evidence="2" id="KW-0472">Membrane</keyword>
<keyword evidence="2" id="KW-0812">Transmembrane</keyword>
<feature type="transmembrane region" description="Helical" evidence="2">
    <location>
        <begin position="12"/>
        <end position="33"/>
    </location>
</feature>
<keyword evidence="5" id="KW-1185">Reference proteome</keyword>
<evidence type="ECO:0000259" key="3">
    <source>
        <dbReference type="Pfam" id="PF02397"/>
    </source>
</evidence>
<dbReference type="Pfam" id="PF02397">
    <property type="entry name" value="Bac_transf"/>
    <property type="match status" value="1"/>
</dbReference>
<keyword evidence="2" id="KW-1133">Transmembrane helix</keyword>
<dbReference type="RefSeq" id="WP_209557185.1">
    <property type="nucleotide sequence ID" value="NZ_JAEDXU010000004.1"/>
</dbReference>
<feature type="domain" description="Bacterial sugar transferase" evidence="3">
    <location>
        <begin position="7"/>
        <end position="186"/>
    </location>
</feature>
<dbReference type="EMBL" id="JAEDXU010000004">
    <property type="protein sequence ID" value="MBP1046357.1"/>
    <property type="molecule type" value="Genomic_DNA"/>
</dbReference>
<dbReference type="PANTHER" id="PTHR30576">
    <property type="entry name" value="COLANIC BIOSYNTHESIS UDP-GLUCOSE LIPID CARRIER TRANSFERASE"/>
    <property type="match status" value="1"/>
</dbReference>
<comment type="similarity">
    <text evidence="1">Belongs to the bacterial sugar transferase family.</text>
</comment>
<organism evidence="4 5">
    <name type="scientific">Enterococcus larvae</name>
    <dbReference type="NCBI Taxonomy" id="2794352"/>
    <lineage>
        <taxon>Bacteria</taxon>
        <taxon>Bacillati</taxon>
        <taxon>Bacillota</taxon>
        <taxon>Bacilli</taxon>
        <taxon>Lactobacillales</taxon>
        <taxon>Enterococcaceae</taxon>
        <taxon>Enterococcus</taxon>
    </lineage>
</organism>
<dbReference type="InterPro" id="IPR003362">
    <property type="entry name" value="Bact_transf"/>
</dbReference>
<name>A0ABS4CK99_9ENTE</name>